<comment type="catalytic activity">
    <reaction evidence="15">
        <text>13-(9Z-hexadecenoyloxy)-octadecanoate + H2O = 13-hydroxy-octadecanoate + (9Z)-hexadecenoate + H(+)</text>
        <dbReference type="Rhea" id="RHEA:52076"/>
        <dbReference type="ChEBI" id="CHEBI:15377"/>
        <dbReference type="ChEBI" id="CHEBI:15378"/>
        <dbReference type="ChEBI" id="CHEBI:32372"/>
        <dbReference type="ChEBI" id="CHEBI:136304"/>
        <dbReference type="ChEBI" id="CHEBI:136315"/>
    </reaction>
    <physiologicalReaction direction="left-to-right" evidence="15">
        <dbReference type="Rhea" id="RHEA:52077"/>
    </physiologicalReaction>
</comment>
<dbReference type="GO" id="GO:0012505">
    <property type="term" value="C:endomembrane system"/>
    <property type="evidence" value="ECO:0007669"/>
    <property type="project" value="UniProtKB-SubCell"/>
</dbReference>
<keyword evidence="18" id="KW-1185">Reference proteome</keyword>
<evidence type="ECO:0000256" key="13">
    <source>
        <dbReference type="ARBA" id="ARBA00049221"/>
    </source>
</evidence>
<evidence type="ECO:0000256" key="9">
    <source>
        <dbReference type="ARBA" id="ARBA00047863"/>
    </source>
</evidence>
<sequence>MAEESPKFRLFFRYLCCLLHLIGITYHCTELDFDAYKIFGGRFKFLTFLNMILQWIYFTSSVVSDVQFFIKKRKSEVSSYLCDLLFAAWVFPIGLIVTLLFWGLYMVDPYSCQNEKEAKLTPVWLNHYMHSFPGIAVMLEQLLFKHEYPTKRTGIKAVLGFGILYTAWVFLIVSVSDFWVYPFLQKMTLPSIAAFFGASYILLVSIYLTGHWLATRVPAVEQKQTTEKKID</sequence>
<gene>
    <name evidence="19" type="primary">LOC116288730</name>
</gene>
<keyword evidence="5 17" id="KW-1133">Transmembrane helix</keyword>
<dbReference type="OrthoDB" id="1898221at2759"/>
<comment type="catalytic activity">
    <reaction evidence="13">
        <text>9-octadecanoyloxy-octadecanoate + H2O = 9-hydroxy-octadecanoate + octadecanoate + H(+)</text>
        <dbReference type="Rhea" id="RHEA:52096"/>
        <dbReference type="ChEBI" id="CHEBI:15377"/>
        <dbReference type="ChEBI" id="CHEBI:15378"/>
        <dbReference type="ChEBI" id="CHEBI:25629"/>
        <dbReference type="ChEBI" id="CHEBI:136286"/>
        <dbReference type="ChEBI" id="CHEBI:136373"/>
    </reaction>
    <physiologicalReaction direction="left-to-right" evidence="13">
        <dbReference type="Rhea" id="RHEA:52097"/>
    </physiologicalReaction>
</comment>
<evidence type="ECO:0000256" key="12">
    <source>
        <dbReference type="ARBA" id="ARBA00048800"/>
    </source>
</evidence>
<evidence type="ECO:0000256" key="8">
    <source>
        <dbReference type="ARBA" id="ARBA00047427"/>
    </source>
</evidence>
<evidence type="ECO:0000256" key="16">
    <source>
        <dbReference type="ARBA" id="ARBA00049428"/>
    </source>
</evidence>
<feature type="transmembrane region" description="Helical" evidence="17">
    <location>
        <begin position="82"/>
        <end position="105"/>
    </location>
</feature>
<dbReference type="PANTHER" id="PTHR10989">
    <property type="entry name" value="ANDROGEN-INDUCED PROTEIN 1-RELATED"/>
    <property type="match status" value="1"/>
</dbReference>
<evidence type="ECO:0000256" key="5">
    <source>
        <dbReference type="ARBA" id="ARBA00022989"/>
    </source>
</evidence>
<comment type="catalytic activity">
    <reaction evidence="10">
        <text>12-octadecanoyloxy-octadecanoate + H2O = 12-hydroxyoctadecanoate + octadecanoate + H(+)</text>
        <dbReference type="Rhea" id="RHEA:52080"/>
        <dbReference type="ChEBI" id="CHEBI:15377"/>
        <dbReference type="ChEBI" id="CHEBI:15378"/>
        <dbReference type="ChEBI" id="CHEBI:25629"/>
        <dbReference type="ChEBI" id="CHEBI:84201"/>
        <dbReference type="ChEBI" id="CHEBI:136330"/>
    </reaction>
    <physiologicalReaction direction="left-to-right" evidence="10">
        <dbReference type="Rhea" id="RHEA:52081"/>
    </physiologicalReaction>
</comment>
<comment type="catalytic activity">
    <reaction evidence="1">
        <text>9-(9Z-hexadecenoyloxy)-octadecanoate + H2O = (9Z)-hexadecenoate + 9-hydroxy-octadecanoate + H(+)</text>
        <dbReference type="Rhea" id="RHEA:52068"/>
        <dbReference type="ChEBI" id="CHEBI:15377"/>
        <dbReference type="ChEBI" id="CHEBI:15378"/>
        <dbReference type="ChEBI" id="CHEBI:32372"/>
        <dbReference type="ChEBI" id="CHEBI:136286"/>
        <dbReference type="ChEBI" id="CHEBI:136309"/>
    </reaction>
    <physiologicalReaction direction="left-to-right" evidence="1">
        <dbReference type="Rhea" id="RHEA:52069"/>
    </physiologicalReaction>
</comment>
<evidence type="ECO:0000313" key="18">
    <source>
        <dbReference type="Proteomes" id="UP000515163"/>
    </source>
</evidence>
<comment type="catalytic activity">
    <reaction evidence="11">
        <text>12-(9Z-octadecenoyloxy)-octadecanoate + H2O = 12-hydroxyoctadecanoate + (9Z)-octadecenoate + H(+)</text>
        <dbReference type="Rhea" id="RHEA:52060"/>
        <dbReference type="ChEBI" id="CHEBI:15377"/>
        <dbReference type="ChEBI" id="CHEBI:15378"/>
        <dbReference type="ChEBI" id="CHEBI:30823"/>
        <dbReference type="ChEBI" id="CHEBI:84201"/>
        <dbReference type="ChEBI" id="CHEBI:136302"/>
    </reaction>
    <physiologicalReaction direction="left-to-right" evidence="11">
        <dbReference type="Rhea" id="RHEA:52061"/>
    </physiologicalReaction>
</comment>
<proteinExistence type="inferred from homology"/>
<comment type="catalytic activity">
    <reaction evidence="8">
        <text>13-octadecanoyloxy-octadecanoate + H2O = 13-hydroxy-octadecanoate + octadecanoate + H(+)</text>
        <dbReference type="Rhea" id="RHEA:52084"/>
        <dbReference type="ChEBI" id="CHEBI:15377"/>
        <dbReference type="ChEBI" id="CHEBI:15378"/>
        <dbReference type="ChEBI" id="CHEBI:25629"/>
        <dbReference type="ChEBI" id="CHEBI:136304"/>
        <dbReference type="ChEBI" id="CHEBI:136335"/>
    </reaction>
    <physiologicalReaction direction="left-to-right" evidence="8">
        <dbReference type="Rhea" id="RHEA:52085"/>
    </physiologicalReaction>
</comment>
<evidence type="ECO:0000256" key="7">
    <source>
        <dbReference type="ARBA" id="ARBA00047368"/>
    </source>
</evidence>
<evidence type="ECO:0000256" key="11">
    <source>
        <dbReference type="ARBA" id="ARBA00048701"/>
    </source>
</evidence>
<evidence type="ECO:0000256" key="4">
    <source>
        <dbReference type="ARBA" id="ARBA00022692"/>
    </source>
</evidence>
<feature type="transmembrane region" description="Helical" evidence="17">
    <location>
        <begin position="192"/>
        <end position="214"/>
    </location>
</feature>
<evidence type="ECO:0000256" key="15">
    <source>
        <dbReference type="ARBA" id="ARBA00049322"/>
    </source>
</evidence>
<comment type="similarity">
    <text evidence="3">Belongs to the AIG1 family.</text>
</comment>
<dbReference type="InterPro" id="IPR006838">
    <property type="entry name" value="ADTRP_AIG1"/>
</dbReference>
<feature type="transmembrane region" description="Helical" evidence="17">
    <location>
        <begin position="12"/>
        <end position="28"/>
    </location>
</feature>
<comment type="catalytic activity">
    <reaction evidence="7">
        <text>12-hexadecanoyloxy-octadecanoate + H2O = 12-hydroxyoctadecanoate + hexadecanoate + H(+)</text>
        <dbReference type="Rhea" id="RHEA:52056"/>
        <dbReference type="ChEBI" id="CHEBI:7896"/>
        <dbReference type="ChEBI" id="CHEBI:15377"/>
        <dbReference type="ChEBI" id="CHEBI:15378"/>
        <dbReference type="ChEBI" id="CHEBI:83677"/>
        <dbReference type="ChEBI" id="CHEBI:84201"/>
    </reaction>
    <physiologicalReaction direction="left-to-right" evidence="7">
        <dbReference type="Rhea" id="RHEA:52057"/>
    </physiologicalReaction>
</comment>
<dbReference type="AlphaFoldDB" id="A0A6P8H850"/>
<comment type="catalytic activity">
    <reaction evidence="9">
        <text>9-hexadecanoyloxy-octadecanoate + H2O = 9-hydroxy-octadecanoate + hexadecanoate + H(+)</text>
        <dbReference type="Rhea" id="RHEA:52052"/>
        <dbReference type="ChEBI" id="CHEBI:7896"/>
        <dbReference type="ChEBI" id="CHEBI:15377"/>
        <dbReference type="ChEBI" id="CHEBI:15378"/>
        <dbReference type="ChEBI" id="CHEBI:83670"/>
        <dbReference type="ChEBI" id="CHEBI:136286"/>
    </reaction>
    <physiologicalReaction direction="left-to-right" evidence="9">
        <dbReference type="Rhea" id="RHEA:52053"/>
    </physiologicalReaction>
</comment>
<comment type="catalytic activity">
    <reaction evidence="14">
        <text>13-(9Z-octadecenoyloxy)-octadecanoate + H2O = 13-hydroxy-octadecanoate + (9Z)-octadecenoate + H(+)</text>
        <dbReference type="Rhea" id="RHEA:52064"/>
        <dbReference type="ChEBI" id="CHEBI:15377"/>
        <dbReference type="ChEBI" id="CHEBI:15378"/>
        <dbReference type="ChEBI" id="CHEBI:30823"/>
        <dbReference type="ChEBI" id="CHEBI:136303"/>
        <dbReference type="ChEBI" id="CHEBI:136304"/>
    </reaction>
    <physiologicalReaction direction="left-to-right" evidence="14">
        <dbReference type="Rhea" id="RHEA:52065"/>
    </physiologicalReaction>
</comment>
<keyword evidence="4 17" id="KW-0812">Transmembrane</keyword>
<dbReference type="KEGG" id="aten:116288730"/>
<evidence type="ECO:0000256" key="17">
    <source>
        <dbReference type="SAM" id="Phobius"/>
    </source>
</evidence>
<comment type="subcellular location">
    <subcellularLocation>
        <location evidence="2">Endomembrane system</location>
        <topology evidence="2">Multi-pass membrane protein</topology>
    </subcellularLocation>
</comment>
<dbReference type="GO" id="GO:0016020">
    <property type="term" value="C:membrane"/>
    <property type="evidence" value="ECO:0007669"/>
    <property type="project" value="InterPro"/>
</dbReference>
<evidence type="ECO:0000313" key="19">
    <source>
        <dbReference type="RefSeq" id="XP_031551418.1"/>
    </source>
</evidence>
<evidence type="ECO:0000256" key="6">
    <source>
        <dbReference type="ARBA" id="ARBA00023136"/>
    </source>
</evidence>
<dbReference type="RefSeq" id="XP_031551418.1">
    <property type="nucleotide sequence ID" value="XM_031695558.1"/>
</dbReference>
<dbReference type="Pfam" id="PF04750">
    <property type="entry name" value="Far-17a_AIG1"/>
    <property type="match status" value="1"/>
</dbReference>
<comment type="catalytic activity">
    <reaction evidence="12">
        <text>9-(9Z-octadecenoyloxy)-octadecanoate + H2O = 9-hydroxy-octadecanoate + (9Z)-octadecenoate + H(+)</text>
        <dbReference type="Rhea" id="RHEA:52048"/>
        <dbReference type="ChEBI" id="CHEBI:15377"/>
        <dbReference type="ChEBI" id="CHEBI:15378"/>
        <dbReference type="ChEBI" id="CHEBI:30823"/>
        <dbReference type="ChEBI" id="CHEBI:136282"/>
        <dbReference type="ChEBI" id="CHEBI:136286"/>
    </reaction>
    <physiologicalReaction direction="left-to-right" evidence="12">
        <dbReference type="Rhea" id="RHEA:52049"/>
    </physiologicalReaction>
</comment>
<comment type="catalytic activity">
    <reaction evidence="16">
        <text>12-(9Z-hexadecenoyloxy)-octadecanoate + H2O = 12-hydroxyoctadecanoate + (9Z)-hexadecenoate + H(+)</text>
        <dbReference type="Rhea" id="RHEA:52072"/>
        <dbReference type="ChEBI" id="CHEBI:15377"/>
        <dbReference type="ChEBI" id="CHEBI:15378"/>
        <dbReference type="ChEBI" id="CHEBI:32372"/>
        <dbReference type="ChEBI" id="CHEBI:84201"/>
        <dbReference type="ChEBI" id="CHEBI:136312"/>
    </reaction>
    <physiologicalReaction direction="left-to-right" evidence="16">
        <dbReference type="Rhea" id="RHEA:52073"/>
    </physiologicalReaction>
</comment>
<evidence type="ECO:0000256" key="1">
    <source>
        <dbReference type="ARBA" id="ARBA00000923"/>
    </source>
</evidence>
<reference evidence="19" key="1">
    <citation type="submission" date="2025-08" db="UniProtKB">
        <authorList>
            <consortium name="RefSeq"/>
        </authorList>
    </citation>
    <scope>IDENTIFICATION</scope>
    <source>
        <tissue evidence="19">Tentacle</tissue>
    </source>
</reference>
<dbReference type="PANTHER" id="PTHR10989:SF16">
    <property type="entry name" value="AT02829P-RELATED"/>
    <property type="match status" value="1"/>
</dbReference>
<evidence type="ECO:0000256" key="2">
    <source>
        <dbReference type="ARBA" id="ARBA00004127"/>
    </source>
</evidence>
<evidence type="ECO:0000256" key="14">
    <source>
        <dbReference type="ARBA" id="ARBA00049296"/>
    </source>
</evidence>
<keyword evidence="6 17" id="KW-0472">Membrane</keyword>
<feature type="transmembrane region" description="Helical" evidence="17">
    <location>
        <begin position="48"/>
        <end position="70"/>
    </location>
</feature>
<evidence type="ECO:0000256" key="3">
    <source>
        <dbReference type="ARBA" id="ARBA00009300"/>
    </source>
</evidence>
<dbReference type="InParanoid" id="A0A6P8H850"/>
<dbReference type="Proteomes" id="UP000515163">
    <property type="component" value="Unplaced"/>
</dbReference>
<protein>
    <submittedName>
        <fullName evidence="19">Androgen-dependent TFPI-regulating protein-like</fullName>
    </submittedName>
</protein>
<dbReference type="GeneID" id="116288730"/>
<feature type="transmembrane region" description="Helical" evidence="17">
    <location>
        <begin position="156"/>
        <end position="180"/>
    </location>
</feature>
<name>A0A6P8H850_ACTTE</name>
<organism evidence="18 19">
    <name type="scientific">Actinia tenebrosa</name>
    <name type="common">Australian red waratah sea anemone</name>
    <dbReference type="NCBI Taxonomy" id="6105"/>
    <lineage>
        <taxon>Eukaryota</taxon>
        <taxon>Metazoa</taxon>
        <taxon>Cnidaria</taxon>
        <taxon>Anthozoa</taxon>
        <taxon>Hexacorallia</taxon>
        <taxon>Actiniaria</taxon>
        <taxon>Actiniidae</taxon>
        <taxon>Actinia</taxon>
    </lineage>
</organism>
<evidence type="ECO:0000256" key="10">
    <source>
        <dbReference type="ARBA" id="ARBA00048680"/>
    </source>
</evidence>
<accession>A0A6P8H850</accession>